<dbReference type="STRING" id="1314781.A0A165QD78"/>
<dbReference type="PANTHER" id="PTHR12875">
    <property type="entry name" value="GOLGI TO ER TRAFFIC PROTEIN 4 HOMOLOG"/>
    <property type="match status" value="1"/>
</dbReference>
<protein>
    <submittedName>
        <fullName evidence="3">DUF410-domain-containing protein</fullName>
    </submittedName>
</protein>
<accession>A0A165QD78</accession>
<dbReference type="Proteomes" id="UP000077266">
    <property type="component" value="Unassembled WGS sequence"/>
</dbReference>
<dbReference type="PANTHER" id="PTHR12875:SF0">
    <property type="entry name" value="GOLGI TO ER TRAFFIC PROTEIN 4 HOMOLOG"/>
    <property type="match status" value="1"/>
</dbReference>
<dbReference type="Pfam" id="PF04190">
    <property type="entry name" value="GET4"/>
    <property type="match status" value="1"/>
</dbReference>
<dbReference type="GO" id="GO:0045048">
    <property type="term" value="P:protein insertion into ER membrane"/>
    <property type="evidence" value="ECO:0007669"/>
    <property type="project" value="InterPro"/>
</dbReference>
<dbReference type="OrthoDB" id="10252405at2759"/>
<keyword evidence="4" id="KW-1185">Reference proteome</keyword>
<dbReference type="InterPro" id="IPR007317">
    <property type="entry name" value="GET4"/>
</dbReference>
<dbReference type="InterPro" id="IPR011990">
    <property type="entry name" value="TPR-like_helical_dom_sf"/>
</dbReference>
<gene>
    <name evidence="3" type="ORF">EXIGLDRAFT_664071</name>
</gene>
<reference evidence="3 4" key="1">
    <citation type="journal article" date="2016" name="Mol. Biol. Evol.">
        <title>Comparative Genomics of Early-Diverging Mushroom-Forming Fungi Provides Insights into the Origins of Lignocellulose Decay Capabilities.</title>
        <authorList>
            <person name="Nagy L.G."/>
            <person name="Riley R."/>
            <person name="Tritt A."/>
            <person name="Adam C."/>
            <person name="Daum C."/>
            <person name="Floudas D."/>
            <person name="Sun H."/>
            <person name="Yadav J.S."/>
            <person name="Pangilinan J."/>
            <person name="Larsson K.H."/>
            <person name="Matsuura K."/>
            <person name="Barry K."/>
            <person name="Labutti K."/>
            <person name="Kuo R."/>
            <person name="Ohm R.A."/>
            <person name="Bhattacharya S.S."/>
            <person name="Shirouzu T."/>
            <person name="Yoshinaga Y."/>
            <person name="Martin F.M."/>
            <person name="Grigoriev I.V."/>
            <person name="Hibbett D.S."/>
        </authorList>
    </citation>
    <scope>NUCLEOTIDE SEQUENCE [LARGE SCALE GENOMIC DNA]</scope>
    <source>
        <strain evidence="3 4">HHB12029</strain>
    </source>
</reference>
<name>A0A165QD78_EXIGL</name>
<evidence type="ECO:0000256" key="1">
    <source>
        <dbReference type="ARBA" id="ARBA00005351"/>
    </source>
</evidence>
<dbReference type="GO" id="GO:0005829">
    <property type="term" value="C:cytosol"/>
    <property type="evidence" value="ECO:0007669"/>
    <property type="project" value="TreeGrafter"/>
</dbReference>
<dbReference type="AlphaFoldDB" id="A0A165QD78"/>
<dbReference type="EMBL" id="KV425883">
    <property type="protein sequence ID" value="KZW03437.1"/>
    <property type="molecule type" value="Genomic_DNA"/>
</dbReference>
<feature type="compositionally biased region" description="Gly residues" evidence="2">
    <location>
        <begin position="314"/>
        <end position="324"/>
    </location>
</feature>
<dbReference type="FunCoup" id="A0A165QD78">
    <property type="interactions" value="547"/>
</dbReference>
<dbReference type="Gene3D" id="1.25.40.10">
    <property type="entry name" value="Tetratricopeptide repeat domain"/>
    <property type="match status" value="1"/>
</dbReference>
<organism evidence="3 4">
    <name type="scientific">Exidia glandulosa HHB12029</name>
    <dbReference type="NCBI Taxonomy" id="1314781"/>
    <lineage>
        <taxon>Eukaryota</taxon>
        <taxon>Fungi</taxon>
        <taxon>Dikarya</taxon>
        <taxon>Basidiomycota</taxon>
        <taxon>Agaricomycotina</taxon>
        <taxon>Agaricomycetes</taxon>
        <taxon>Auriculariales</taxon>
        <taxon>Exidiaceae</taxon>
        <taxon>Exidia</taxon>
    </lineage>
</organism>
<evidence type="ECO:0000313" key="4">
    <source>
        <dbReference type="Proteomes" id="UP000077266"/>
    </source>
</evidence>
<evidence type="ECO:0000313" key="3">
    <source>
        <dbReference type="EMBL" id="KZW03437.1"/>
    </source>
</evidence>
<evidence type="ECO:0000256" key="2">
    <source>
        <dbReference type="SAM" id="MobiDB-lite"/>
    </source>
</evidence>
<proteinExistence type="inferred from homology"/>
<comment type="similarity">
    <text evidence="1">Belongs to the GET4 family.</text>
</comment>
<dbReference type="InParanoid" id="A0A165QD78"/>
<sequence>MPPAPSAARALSSILPQIAGGNGYEAHQKARTFASRYVKSGHYDVAVDVLFQSARELLKAGQQGSGTDLAVMMLDVYESKDQGVDDESRGRLTQLIALVGSAQSWRKTVVDKAIAWSAKHGECPTGDPDLHHYIGELLYKDGAFAQAEVHLLSAGKRDSARILGQMFAEWASSSPETVPSLFAARAVFPYLETENILAARAFLASFLQALPPAERTVLPVGETGDEIHYTPRDPALNFLQLAVLTLQRAGRPGLRDAWVRLYGSYQARDPRGLVAHPEVRKTIQNLSMIYFGIQPPRPAGNPFGDILSGLFGGGGGPAPGGAGRGRPRPAVGLD</sequence>
<feature type="region of interest" description="Disordered" evidence="2">
    <location>
        <begin position="314"/>
        <end position="334"/>
    </location>
</feature>